<reference evidence="2 3" key="1">
    <citation type="submission" date="2021-07" db="EMBL/GenBank/DDBJ databases">
        <title>Complete genome sequence of nontuberculous Mycobacterium sp. TY59.</title>
        <authorList>
            <person name="Fukushima K."/>
        </authorList>
    </citation>
    <scope>NUCLEOTIDE SEQUENCE [LARGE SCALE GENOMIC DNA]</scope>
    <source>
        <strain evidence="2 3">TY59</strain>
    </source>
</reference>
<keyword evidence="1" id="KW-1133">Transmembrane helix</keyword>
<dbReference type="Gene3D" id="3.40.50.10600">
    <property type="entry name" value="SpoIIaa-like domains"/>
    <property type="match status" value="1"/>
</dbReference>
<proteinExistence type="predicted"/>
<keyword evidence="1" id="KW-0472">Membrane</keyword>
<evidence type="ECO:0000313" key="3">
    <source>
        <dbReference type="Proteomes" id="UP000826012"/>
    </source>
</evidence>
<evidence type="ECO:0008006" key="4">
    <source>
        <dbReference type="Google" id="ProtNLM"/>
    </source>
</evidence>
<reference evidence="2 3" key="2">
    <citation type="submission" date="2021-07" db="EMBL/GenBank/DDBJ databases">
        <authorList>
            <person name="Matsumoto Y."/>
            <person name="Motooka D."/>
            <person name="Nakamura S."/>
        </authorList>
    </citation>
    <scope>NUCLEOTIDE SEQUENCE [LARGE SCALE GENOMIC DNA]</scope>
    <source>
        <strain evidence="2 3">TY59</strain>
    </source>
</reference>
<dbReference type="EMBL" id="AP024828">
    <property type="protein sequence ID" value="BCZ22198.1"/>
    <property type="molecule type" value="Genomic_DNA"/>
</dbReference>
<dbReference type="InterPro" id="IPR038396">
    <property type="entry name" value="SpoIIAA-like_sf"/>
</dbReference>
<evidence type="ECO:0000313" key="2">
    <source>
        <dbReference type="EMBL" id="BCZ22198.1"/>
    </source>
</evidence>
<protein>
    <recommendedName>
        <fullName evidence="4">STAS/SEC14 domain-containing protein</fullName>
    </recommendedName>
</protein>
<accession>A0ABM7SQR9</accession>
<sequence>MPDGIQGLEAVGTVTAADYDRVFAPLVDRARRTGARMRLLYQFGPGFERITPGALWADTRLGLDYVRRLDGCAVVSDIGWIRAPARGIGAWMPCPVRVYGNNERDDAAVWLTSLPGAAEASMRDMAKAFVGGTFAAVGGLAGLAISAGLNNGRHGTR</sequence>
<dbReference type="RefSeq" id="WP_250160795.1">
    <property type="nucleotide sequence ID" value="NZ_AP024828.1"/>
</dbReference>
<gene>
    <name evidence="2" type="ORF">MTY59_20530</name>
</gene>
<feature type="transmembrane region" description="Helical" evidence="1">
    <location>
        <begin position="128"/>
        <end position="149"/>
    </location>
</feature>
<dbReference type="Proteomes" id="UP000826012">
    <property type="component" value="Chromosome"/>
</dbReference>
<dbReference type="Pfam" id="PF11964">
    <property type="entry name" value="SpoIIAA-like"/>
    <property type="match status" value="1"/>
</dbReference>
<organism evidence="2 3">
    <name type="scientific">Mycobacterium senriense</name>
    <dbReference type="NCBI Taxonomy" id="2775496"/>
    <lineage>
        <taxon>Bacteria</taxon>
        <taxon>Bacillati</taxon>
        <taxon>Actinomycetota</taxon>
        <taxon>Actinomycetes</taxon>
        <taxon>Mycobacteriales</taxon>
        <taxon>Mycobacteriaceae</taxon>
        <taxon>Mycobacterium</taxon>
        <taxon>Mycobacterium avium complex (MAC)</taxon>
    </lineage>
</organism>
<keyword evidence="1" id="KW-0812">Transmembrane</keyword>
<dbReference type="InterPro" id="IPR036513">
    <property type="entry name" value="STAS_dom_sf"/>
</dbReference>
<name>A0ABM7SQR9_9MYCO</name>
<evidence type="ECO:0000256" key="1">
    <source>
        <dbReference type="SAM" id="Phobius"/>
    </source>
</evidence>
<keyword evidence="3" id="KW-1185">Reference proteome</keyword>
<dbReference type="SUPFAM" id="SSF52091">
    <property type="entry name" value="SpoIIaa-like"/>
    <property type="match status" value="1"/>
</dbReference>
<dbReference type="InterPro" id="IPR021866">
    <property type="entry name" value="SpoIIAA-like"/>
</dbReference>